<dbReference type="GO" id="GO:0006450">
    <property type="term" value="P:regulation of translational fidelity"/>
    <property type="evidence" value="ECO:0007669"/>
    <property type="project" value="InterPro"/>
</dbReference>
<reference evidence="2 3" key="1">
    <citation type="submission" date="2019-02" db="EMBL/GenBank/DDBJ databases">
        <title>Genome of a new Bacteroidetes strain.</title>
        <authorList>
            <person name="Pitt A."/>
        </authorList>
    </citation>
    <scope>NUCLEOTIDE SEQUENCE [LARGE SCALE GENOMIC DNA]</scope>
    <source>
        <strain evidence="2 3">103A-SOEBACH</strain>
    </source>
</reference>
<comment type="catalytic activity">
    <reaction evidence="1">
        <text>L-glutamyl-tRNA(Gln) + L-glutamine + ATP + H2O = L-glutaminyl-tRNA(Gln) + L-glutamate + ADP + phosphate + H(+)</text>
        <dbReference type="Rhea" id="RHEA:17521"/>
        <dbReference type="Rhea" id="RHEA-COMP:9681"/>
        <dbReference type="Rhea" id="RHEA-COMP:9684"/>
        <dbReference type="ChEBI" id="CHEBI:15377"/>
        <dbReference type="ChEBI" id="CHEBI:15378"/>
        <dbReference type="ChEBI" id="CHEBI:29985"/>
        <dbReference type="ChEBI" id="CHEBI:30616"/>
        <dbReference type="ChEBI" id="CHEBI:43474"/>
        <dbReference type="ChEBI" id="CHEBI:58359"/>
        <dbReference type="ChEBI" id="CHEBI:78520"/>
        <dbReference type="ChEBI" id="CHEBI:78521"/>
        <dbReference type="ChEBI" id="CHEBI:456216"/>
    </reaction>
</comment>
<comment type="catalytic activity">
    <reaction evidence="1">
        <text>L-aspartyl-tRNA(Asn) + L-glutamine + ATP + H2O = L-asparaginyl-tRNA(Asn) + L-glutamate + ADP + phosphate + 2 H(+)</text>
        <dbReference type="Rhea" id="RHEA:14513"/>
        <dbReference type="Rhea" id="RHEA-COMP:9674"/>
        <dbReference type="Rhea" id="RHEA-COMP:9677"/>
        <dbReference type="ChEBI" id="CHEBI:15377"/>
        <dbReference type="ChEBI" id="CHEBI:15378"/>
        <dbReference type="ChEBI" id="CHEBI:29985"/>
        <dbReference type="ChEBI" id="CHEBI:30616"/>
        <dbReference type="ChEBI" id="CHEBI:43474"/>
        <dbReference type="ChEBI" id="CHEBI:58359"/>
        <dbReference type="ChEBI" id="CHEBI:78515"/>
        <dbReference type="ChEBI" id="CHEBI:78516"/>
        <dbReference type="ChEBI" id="CHEBI:456216"/>
    </reaction>
</comment>
<dbReference type="PANTHER" id="PTHR15004">
    <property type="entry name" value="GLUTAMYL-TRNA(GLN) AMIDOTRANSFERASE SUBUNIT C, MITOCHONDRIAL"/>
    <property type="match status" value="1"/>
</dbReference>
<name>A0A4Q9BG76_9BACT</name>
<dbReference type="PANTHER" id="PTHR15004:SF0">
    <property type="entry name" value="GLUTAMYL-TRNA(GLN) AMIDOTRANSFERASE SUBUNIT C, MITOCHONDRIAL"/>
    <property type="match status" value="1"/>
</dbReference>
<keyword evidence="1" id="KW-0547">Nucleotide-binding</keyword>
<comment type="subunit">
    <text evidence="1">Heterotrimer of A, B and C subunits.</text>
</comment>
<dbReference type="Pfam" id="PF02686">
    <property type="entry name" value="GatC"/>
    <property type="match status" value="1"/>
</dbReference>
<dbReference type="AlphaFoldDB" id="A0A4Q9BG76"/>
<dbReference type="RefSeq" id="WP_130923013.1">
    <property type="nucleotide sequence ID" value="NZ_CP049835.1"/>
</dbReference>
<evidence type="ECO:0000256" key="1">
    <source>
        <dbReference type="HAMAP-Rule" id="MF_00122"/>
    </source>
</evidence>
<dbReference type="GO" id="GO:0006412">
    <property type="term" value="P:translation"/>
    <property type="evidence" value="ECO:0007669"/>
    <property type="project" value="UniProtKB-UniRule"/>
</dbReference>
<dbReference type="GO" id="GO:0005524">
    <property type="term" value="F:ATP binding"/>
    <property type="evidence" value="ECO:0007669"/>
    <property type="project" value="UniProtKB-KW"/>
</dbReference>
<keyword evidence="1" id="KW-0436">Ligase</keyword>
<dbReference type="GO" id="GO:0070681">
    <property type="term" value="P:glutaminyl-tRNAGln biosynthesis via transamidation"/>
    <property type="evidence" value="ECO:0007669"/>
    <property type="project" value="TreeGrafter"/>
</dbReference>
<dbReference type="GO" id="GO:0016740">
    <property type="term" value="F:transferase activity"/>
    <property type="evidence" value="ECO:0007669"/>
    <property type="project" value="UniProtKB-KW"/>
</dbReference>
<dbReference type="HAMAP" id="MF_00122">
    <property type="entry name" value="GatC"/>
    <property type="match status" value="1"/>
</dbReference>
<dbReference type="Proteomes" id="UP000293583">
    <property type="component" value="Unassembled WGS sequence"/>
</dbReference>
<sequence>MKVSQEDVKKVAHLARLEMPESKLGEMQDSINKVLVWMEALNSVDTTSVEPLVHMTSALNHFREDEGKVTLDRAKALALGPDTNDTYFKVPQVIE</sequence>
<comment type="function">
    <text evidence="1">Allows the formation of correctly charged Asn-tRNA(Asn) or Gln-tRNA(Gln) through the transamidation of misacylated Asp-tRNA(Asn) or Glu-tRNA(Gln) in organisms which lack either or both of asparaginyl-tRNA or glutaminyl-tRNA synthetases. The reaction takes place in the presence of glutamine and ATP through an activated phospho-Asp-tRNA(Asn) or phospho-Glu-tRNA(Gln).</text>
</comment>
<evidence type="ECO:0000313" key="3">
    <source>
        <dbReference type="Proteomes" id="UP000293583"/>
    </source>
</evidence>
<dbReference type="GO" id="GO:0050567">
    <property type="term" value="F:glutaminyl-tRNA synthase (glutamine-hydrolyzing) activity"/>
    <property type="evidence" value="ECO:0007669"/>
    <property type="project" value="UniProtKB-UniRule"/>
</dbReference>
<dbReference type="GO" id="GO:0050566">
    <property type="term" value="F:asparaginyl-tRNA synthase (glutamine-hydrolyzing) activity"/>
    <property type="evidence" value="ECO:0007669"/>
    <property type="project" value="RHEA"/>
</dbReference>
<dbReference type="EMBL" id="SEWY01000002">
    <property type="protein sequence ID" value="TBH74583.1"/>
    <property type="molecule type" value="Genomic_DNA"/>
</dbReference>
<comment type="caution">
    <text evidence="2">The sequence shown here is derived from an EMBL/GenBank/DDBJ whole genome shotgun (WGS) entry which is preliminary data.</text>
</comment>
<dbReference type="EC" id="6.3.5.-" evidence="1"/>
<dbReference type="Gene3D" id="1.10.20.60">
    <property type="entry name" value="Glu-tRNAGln amidotransferase C subunit, N-terminal domain"/>
    <property type="match status" value="1"/>
</dbReference>
<comment type="similarity">
    <text evidence="1">Belongs to the GatC family.</text>
</comment>
<evidence type="ECO:0000313" key="2">
    <source>
        <dbReference type="EMBL" id="TBH74583.1"/>
    </source>
</evidence>
<protein>
    <recommendedName>
        <fullName evidence="1">Aspartyl/glutamyl-tRNA(Asn/Gln) amidotransferase subunit C</fullName>
        <shortName evidence="1">Asp/Glu-ADT subunit C</shortName>
        <ecNumber evidence="1">6.3.5.-</ecNumber>
    </recommendedName>
</protein>
<keyword evidence="1" id="KW-0067">ATP-binding</keyword>
<proteinExistence type="inferred from homology"/>
<dbReference type="NCBIfam" id="TIGR00135">
    <property type="entry name" value="gatC"/>
    <property type="match status" value="1"/>
</dbReference>
<dbReference type="OrthoDB" id="9813938at2"/>
<dbReference type="InterPro" id="IPR036113">
    <property type="entry name" value="Asp/Glu-ADT_sf_sub_c"/>
</dbReference>
<keyword evidence="3" id="KW-1185">Reference proteome</keyword>
<keyword evidence="1" id="KW-0648">Protein biosynthesis</keyword>
<organism evidence="2 3">
    <name type="scientific">Aquirufa antheringensis</name>
    <dbReference type="NCBI Taxonomy" id="2516559"/>
    <lineage>
        <taxon>Bacteria</taxon>
        <taxon>Pseudomonadati</taxon>
        <taxon>Bacteroidota</taxon>
        <taxon>Cytophagia</taxon>
        <taxon>Cytophagales</taxon>
        <taxon>Flectobacillaceae</taxon>
        <taxon>Aquirufa</taxon>
    </lineage>
</organism>
<keyword evidence="2" id="KW-0808">Transferase</keyword>
<dbReference type="InterPro" id="IPR003837">
    <property type="entry name" value="GatC"/>
</dbReference>
<gene>
    <name evidence="1 2" type="primary">gatC</name>
    <name evidence="2" type="ORF">EWU20_05415</name>
</gene>
<dbReference type="SUPFAM" id="SSF141000">
    <property type="entry name" value="Glu-tRNAGln amidotransferase C subunit"/>
    <property type="match status" value="1"/>
</dbReference>
<accession>A0A4Q9BG76</accession>